<dbReference type="InterPro" id="IPR028250">
    <property type="entry name" value="DsbDN"/>
</dbReference>
<evidence type="ECO:0000313" key="4">
    <source>
        <dbReference type="Proteomes" id="UP001597010"/>
    </source>
</evidence>
<dbReference type="RefSeq" id="WP_377118064.1">
    <property type="nucleotide sequence ID" value="NZ_JBHTHZ010000014.1"/>
</dbReference>
<protein>
    <submittedName>
        <fullName evidence="3">Protein-disulfide reductase DsbD N-terminal domain-containing protein</fullName>
    </submittedName>
</protein>
<evidence type="ECO:0000259" key="2">
    <source>
        <dbReference type="Pfam" id="PF11412"/>
    </source>
</evidence>
<reference evidence="4" key="1">
    <citation type="journal article" date="2019" name="Int. J. Syst. Evol. Microbiol.">
        <title>The Global Catalogue of Microorganisms (GCM) 10K type strain sequencing project: providing services to taxonomists for standard genome sequencing and annotation.</title>
        <authorList>
            <consortium name="The Broad Institute Genomics Platform"/>
            <consortium name="The Broad Institute Genome Sequencing Center for Infectious Disease"/>
            <person name="Wu L."/>
            <person name="Ma J."/>
        </authorList>
    </citation>
    <scope>NUCLEOTIDE SEQUENCE [LARGE SCALE GENOMIC DNA]</scope>
    <source>
        <strain evidence="4">CCUG 61484</strain>
    </source>
</reference>
<comment type="caution">
    <text evidence="3">The sequence shown here is derived from an EMBL/GenBank/DDBJ whole genome shotgun (WGS) entry which is preliminary data.</text>
</comment>
<proteinExistence type="predicted"/>
<gene>
    <name evidence="3" type="ORF">ACFQZX_18170</name>
</gene>
<dbReference type="PANTHER" id="PTHR32234:SF0">
    <property type="entry name" value="THIOL:DISULFIDE INTERCHANGE PROTEIN DSBD"/>
    <property type="match status" value="1"/>
</dbReference>
<dbReference type="Proteomes" id="UP001597010">
    <property type="component" value="Unassembled WGS sequence"/>
</dbReference>
<sequence length="149" mass="16449">MKKLFLALTALFITIGAKAQIETHVTWAFAAKKISATEAVVLAKATIDPGWHIYSQTVKEGGPVKTEFTFTPSKDFTVTGKPSEPKPITKFEKVFNMNVGYFENAVIFQQKVKLKSAKATLVKGKVEFMTCNDSKCLPPDEVEFSVAIK</sequence>
<feature type="chain" id="PRO_5045850807" evidence="1">
    <location>
        <begin position="20"/>
        <end position="149"/>
    </location>
</feature>
<name>A0ABW3AYT1_9SPHI</name>
<feature type="domain" description="Thiol:disulfide interchange protein DsbD N-terminal" evidence="2">
    <location>
        <begin position="29"/>
        <end position="145"/>
    </location>
</feature>
<dbReference type="InterPro" id="IPR036929">
    <property type="entry name" value="DsbDN_sf"/>
</dbReference>
<dbReference type="PANTHER" id="PTHR32234">
    <property type="entry name" value="THIOL:DISULFIDE INTERCHANGE PROTEIN DSBD"/>
    <property type="match status" value="1"/>
</dbReference>
<accession>A0ABW3AYT1</accession>
<organism evidence="3 4">
    <name type="scientific">Mucilaginibacter litoreus</name>
    <dbReference type="NCBI Taxonomy" id="1048221"/>
    <lineage>
        <taxon>Bacteria</taxon>
        <taxon>Pseudomonadati</taxon>
        <taxon>Bacteroidota</taxon>
        <taxon>Sphingobacteriia</taxon>
        <taxon>Sphingobacteriales</taxon>
        <taxon>Sphingobacteriaceae</taxon>
        <taxon>Mucilaginibacter</taxon>
    </lineage>
</organism>
<dbReference type="Gene3D" id="2.60.40.1250">
    <property type="entry name" value="Thiol:disulfide interchange protein DsbD, N-terminal domain"/>
    <property type="match status" value="1"/>
</dbReference>
<keyword evidence="1" id="KW-0732">Signal</keyword>
<evidence type="ECO:0000256" key="1">
    <source>
        <dbReference type="SAM" id="SignalP"/>
    </source>
</evidence>
<evidence type="ECO:0000313" key="3">
    <source>
        <dbReference type="EMBL" id="MFD0795554.1"/>
    </source>
</evidence>
<keyword evidence="4" id="KW-1185">Reference proteome</keyword>
<dbReference type="EMBL" id="JBHTHZ010000014">
    <property type="protein sequence ID" value="MFD0795554.1"/>
    <property type="molecule type" value="Genomic_DNA"/>
</dbReference>
<dbReference type="Pfam" id="PF11412">
    <property type="entry name" value="DsbD_N"/>
    <property type="match status" value="1"/>
</dbReference>
<feature type="signal peptide" evidence="1">
    <location>
        <begin position="1"/>
        <end position="19"/>
    </location>
</feature>